<dbReference type="Gene3D" id="2.60.120.860">
    <property type="match status" value="1"/>
</dbReference>
<dbReference type="InterPro" id="IPR008841">
    <property type="entry name" value="Siphovirus-type_tail_N"/>
</dbReference>
<evidence type="ECO:0000259" key="1">
    <source>
        <dbReference type="Pfam" id="PF05709"/>
    </source>
</evidence>
<reference evidence="3 4" key="1">
    <citation type="journal article" date="2021" name="Cell Host Microbe">
        <title>in vivo commensal control of Clostridioides difficile virulence.</title>
        <authorList>
            <person name="Girinathan B.P."/>
            <person name="Dibenedetto N."/>
            <person name="Worley J.N."/>
            <person name="Peltier J."/>
            <person name="Arrieta-Ortiz M.L."/>
            <person name="Rupa Christinal Immanuel S."/>
            <person name="Lavin R."/>
            <person name="Delaney M.L."/>
            <person name="Cummins C."/>
            <person name="Hoffmann M."/>
            <person name="Luo Y."/>
            <person name="Gonzalez-Escalona N."/>
            <person name="Allard M."/>
            <person name="Onderdonk A.B."/>
            <person name="Gerber G.K."/>
            <person name="Sonenshein A.L."/>
            <person name="Baliga N."/>
            <person name="Dupuy B."/>
            <person name="Bry L."/>
        </authorList>
    </citation>
    <scope>NUCLEOTIDE SEQUENCE [LARGE SCALE GENOMIC DNA]</scope>
    <source>
        <strain evidence="3 4">DSM 599</strain>
    </source>
</reference>
<evidence type="ECO:0000313" key="3">
    <source>
        <dbReference type="EMBL" id="MBY0755020.1"/>
    </source>
</evidence>
<comment type="caution">
    <text evidence="3">The sequence shown here is derived from an EMBL/GenBank/DDBJ whole genome shotgun (WGS) entry which is preliminary data.</text>
</comment>
<feature type="domain" description="Siphovirus-type tail component RIFT-related" evidence="1">
    <location>
        <begin position="39"/>
        <end position="103"/>
    </location>
</feature>
<name>A0ABS7KW37_CLOSR</name>
<sequence length="291" mass="32944">MDSTIKIINLKNNKEISIQSRLKDSGIICTNFNEGAPQGDFQKIKGVNQLGQTINSTSLSEREIILEGIIIGDNRAQVETIRNQLVSILNPLDDVVLKYTSDYIDKEIVLRPEVVPVFSVGVSTEQLESFMINFNAAYPLWVDQKETLVNIQTWESNFEFEFELSSEGIEFARKGPNEISFINTGHMEAPIEMYFSAPALNPKITLNNKEYIKVNEKINDGEMLYICTSYGNTRVEIIKSNGERKNASGYIDIFSSFFKVPIGENNISYSTDGDYIPQSVLIKYKNQYLSL</sequence>
<dbReference type="EMBL" id="JAIKTU010000004">
    <property type="protein sequence ID" value="MBY0755020.1"/>
    <property type="molecule type" value="Genomic_DNA"/>
</dbReference>
<evidence type="ECO:0000259" key="2">
    <source>
        <dbReference type="Pfam" id="PF22768"/>
    </source>
</evidence>
<dbReference type="Proteomes" id="UP001299068">
    <property type="component" value="Unassembled WGS sequence"/>
</dbReference>
<feature type="domain" description="Siphovirus-type tail component C-terminal" evidence="2">
    <location>
        <begin position="188"/>
        <end position="288"/>
    </location>
</feature>
<evidence type="ECO:0000313" key="4">
    <source>
        <dbReference type="Proteomes" id="UP001299068"/>
    </source>
</evidence>
<protein>
    <submittedName>
        <fullName evidence="3">Phage tail family protein</fullName>
    </submittedName>
</protein>
<keyword evidence="4" id="KW-1185">Reference proteome</keyword>
<proteinExistence type="predicted"/>
<dbReference type="Pfam" id="PF05709">
    <property type="entry name" value="Sipho_tail"/>
    <property type="match status" value="1"/>
</dbReference>
<dbReference type="Pfam" id="PF22768">
    <property type="entry name" value="SPP1_Dit"/>
    <property type="match status" value="1"/>
</dbReference>
<dbReference type="RefSeq" id="WP_221859957.1">
    <property type="nucleotide sequence ID" value="NZ_JAIKTU010000004.1"/>
</dbReference>
<organism evidence="3 4">
    <name type="scientific">Clostridium sardiniense</name>
    <name type="common">Clostridium absonum</name>
    <dbReference type="NCBI Taxonomy" id="29369"/>
    <lineage>
        <taxon>Bacteria</taxon>
        <taxon>Bacillati</taxon>
        <taxon>Bacillota</taxon>
        <taxon>Clostridia</taxon>
        <taxon>Eubacteriales</taxon>
        <taxon>Clostridiaceae</taxon>
        <taxon>Clostridium</taxon>
    </lineage>
</organism>
<gene>
    <name evidence="3" type="ORF">K5V21_06070</name>
</gene>
<accession>A0ABS7KW37</accession>
<dbReference type="InterPro" id="IPR054738">
    <property type="entry name" value="Siphovirus-type_tail_C"/>
</dbReference>